<dbReference type="EMBL" id="JAEPRB010000031">
    <property type="protein sequence ID" value="KAG2225229.1"/>
    <property type="molecule type" value="Genomic_DNA"/>
</dbReference>
<gene>
    <name evidence="3" type="ORF">INT45_009558</name>
</gene>
<keyword evidence="1" id="KW-0378">Hydrolase</keyword>
<dbReference type="Proteomes" id="UP000646827">
    <property type="component" value="Unassembled WGS sequence"/>
</dbReference>
<protein>
    <recommendedName>
        <fullName evidence="2">Metallo-beta-lactamase domain-containing protein</fullName>
    </recommendedName>
</protein>
<dbReference type="InterPro" id="IPR050114">
    <property type="entry name" value="UPF0173_UPF0282_UlaG_hydrolase"/>
</dbReference>
<dbReference type="SUPFAM" id="SSF56281">
    <property type="entry name" value="Metallo-hydrolase/oxidoreductase"/>
    <property type="match status" value="1"/>
</dbReference>
<dbReference type="Pfam" id="PF12706">
    <property type="entry name" value="Lactamase_B_2"/>
    <property type="match status" value="1"/>
</dbReference>
<accession>A0A8H7S9G5</accession>
<dbReference type="GO" id="GO:0016787">
    <property type="term" value="F:hydrolase activity"/>
    <property type="evidence" value="ECO:0007669"/>
    <property type="project" value="UniProtKB-KW"/>
</dbReference>
<proteinExistence type="predicted"/>
<dbReference type="InterPro" id="IPR001279">
    <property type="entry name" value="Metallo-B-lactamas"/>
</dbReference>
<sequence length="264" mass="28748">MSTFKSPLSITYIGTATILIEIDGVNILTDPVFADGGAEYDLGVVVLKSSRGPAIKLNELPPIDAILLSHEDHPDNLDEVGRQLLDGRKVITTIDGAKQLAPRPGVHGIKPWETMRLNIDGKLFNVTGTPCQHLPGGECTGFILESSTFGTSDGKPNIIFISGDTVYLEELVSIREKYHVSVAILHLGIATVPLPEGPLPITMGGKDGARLARELGADVIIPIHFEPWNHFAEGSDELHKILDQEEDIKSKIRWLEPGQPQKIF</sequence>
<evidence type="ECO:0000313" key="4">
    <source>
        <dbReference type="Proteomes" id="UP000646827"/>
    </source>
</evidence>
<evidence type="ECO:0000259" key="2">
    <source>
        <dbReference type="Pfam" id="PF12706"/>
    </source>
</evidence>
<dbReference type="Gene3D" id="3.60.15.10">
    <property type="entry name" value="Ribonuclease Z/Hydroxyacylglutathione hydrolase-like"/>
    <property type="match status" value="1"/>
</dbReference>
<keyword evidence="4" id="KW-1185">Reference proteome</keyword>
<feature type="domain" description="Metallo-beta-lactamase" evidence="2">
    <location>
        <begin position="26"/>
        <end position="225"/>
    </location>
</feature>
<reference evidence="3 4" key="1">
    <citation type="submission" date="2020-12" db="EMBL/GenBank/DDBJ databases">
        <title>Metabolic potential, ecology and presence of endohyphal bacteria is reflected in genomic diversity of Mucoromycotina.</title>
        <authorList>
            <person name="Muszewska A."/>
            <person name="Okrasinska A."/>
            <person name="Steczkiewicz K."/>
            <person name="Drgas O."/>
            <person name="Orlowska M."/>
            <person name="Perlinska-Lenart U."/>
            <person name="Aleksandrzak-Piekarczyk T."/>
            <person name="Szatraj K."/>
            <person name="Zielenkiewicz U."/>
            <person name="Pilsyk S."/>
            <person name="Malc E."/>
            <person name="Mieczkowski P."/>
            <person name="Kruszewska J.S."/>
            <person name="Biernat P."/>
            <person name="Pawlowska J."/>
        </authorList>
    </citation>
    <scope>NUCLEOTIDE SEQUENCE [LARGE SCALE GENOMIC DNA]</scope>
    <source>
        <strain evidence="3 4">CBS 142.35</strain>
    </source>
</reference>
<dbReference type="OrthoDB" id="332863at2759"/>
<dbReference type="AlphaFoldDB" id="A0A8H7S9G5"/>
<dbReference type="PANTHER" id="PTHR43546:SF9">
    <property type="entry name" value="L-ASCORBATE-6-PHOSPHATE LACTONASE ULAG-RELATED"/>
    <property type="match status" value="1"/>
</dbReference>
<dbReference type="InterPro" id="IPR036866">
    <property type="entry name" value="RibonucZ/Hydroxyglut_hydro"/>
</dbReference>
<dbReference type="PANTHER" id="PTHR43546">
    <property type="entry name" value="UPF0173 METAL-DEPENDENT HYDROLASE MJ1163-RELATED"/>
    <property type="match status" value="1"/>
</dbReference>
<evidence type="ECO:0000313" key="3">
    <source>
        <dbReference type="EMBL" id="KAG2225229.1"/>
    </source>
</evidence>
<comment type="caution">
    <text evidence="3">The sequence shown here is derived from an EMBL/GenBank/DDBJ whole genome shotgun (WGS) entry which is preliminary data.</text>
</comment>
<evidence type="ECO:0000256" key="1">
    <source>
        <dbReference type="ARBA" id="ARBA00022801"/>
    </source>
</evidence>
<name>A0A8H7S9G5_9FUNG</name>
<organism evidence="3 4">
    <name type="scientific">Circinella minor</name>
    <dbReference type="NCBI Taxonomy" id="1195481"/>
    <lineage>
        <taxon>Eukaryota</taxon>
        <taxon>Fungi</taxon>
        <taxon>Fungi incertae sedis</taxon>
        <taxon>Mucoromycota</taxon>
        <taxon>Mucoromycotina</taxon>
        <taxon>Mucoromycetes</taxon>
        <taxon>Mucorales</taxon>
        <taxon>Lichtheimiaceae</taxon>
        <taxon>Circinella</taxon>
    </lineage>
</organism>